<proteinExistence type="predicted"/>
<name>A0AA41Z5G3_9SPHN</name>
<evidence type="ECO:0000256" key="4">
    <source>
        <dbReference type="PROSITE-ProRule" id="PRU00433"/>
    </source>
</evidence>
<feature type="domain" description="Cytochrome c" evidence="6">
    <location>
        <begin position="30"/>
        <end position="108"/>
    </location>
</feature>
<dbReference type="PROSITE" id="PS51007">
    <property type="entry name" value="CYTC"/>
    <property type="match status" value="1"/>
</dbReference>
<evidence type="ECO:0000313" key="8">
    <source>
        <dbReference type="Proteomes" id="UP001165565"/>
    </source>
</evidence>
<sequence>MQRKMIAGLGGMVLLAGVSSAQTGPASGEQQAAAGAQTYAGRCAACHGAKLTGGGGPALAGEAYWSHWNGRPARVLYDEIISTMPMDDPGSLKPAEAIALVVFFQKANGGDVPTAAIADPAGLDAIKIAKPSAGPAK</sequence>
<reference evidence="7" key="1">
    <citation type="submission" date="2022-06" db="EMBL/GenBank/DDBJ databases">
        <title>Sphingomonas sp. nov. isolated from rhizosphere soil of tomato.</title>
        <authorList>
            <person name="Dong H."/>
            <person name="Gao R."/>
        </authorList>
    </citation>
    <scope>NUCLEOTIDE SEQUENCE</scope>
    <source>
        <strain evidence="7">MMSM24</strain>
    </source>
</reference>
<evidence type="ECO:0000259" key="6">
    <source>
        <dbReference type="PROSITE" id="PS51007"/>
    </source>
</evidence>
<keyword evidence="5" id="KW-0732">Signal</keyword>
<feature type="chain" id="PRO_5041263624" evidence="5">
    <location>
        <begin position="22"/>
        <end position="137"/>
    </location>
</feature>
<evidence type="ECO:0000313" key="7">
    <source>
        <dbReference type="EMBL" id="MCW6533890.1"/>
    </source>
</evidence>
<dbReference type="AlphaFoldDB" id="A0AA41Z5G3"/>
<keyword evidence="2 4" id="KW-0479">Metal-binding</keyword>
<gene>
    <name evidence="7" type="ORF">NEE01_03750</name>
</gene>
<dbReference type="EMBL" id="JANFAV010000002">
    <property type="protein sequence ID" value="MCW6533890.1"/>
    <property type="molecule type" value="Genomic_DNA"/>
</dbReference>
<dbReference type="SUPFAM" id="SSF46626">
    <property type="entry name" value="Cytochrome c"/>
    <property type="match status" value="1"/>
</dbReference>
<evidence type="ECO:0000256" key="1">
    <source>
        <dbReference type="ARBA" id="ARBA00022617"/>
    </source>
</evidence>
<evidence type="ECO:0000256" key="2">
    <source>
        <dbReference type="ARBA" id="ARBA00022723"/>
    </source>
</evidence>
<dbReference type="Pfam" id="PF13442">
    <property type="entry name" value="Cytochrome_CBB3"/>
    <property type="match status" value="1"/>
</dbReference>
<evidence type="ECO:0000256" key="5">
    <source>
        <dbReference type="SAM" id="SignalP"/>
    </source>
</evidence>
<comment type="caution">
    <text evidence="7">The sequence shown here is derived from an EMBL/GenBank/DDBJ whole genome shotgun (WGS) entry which is preliminary data.</text>
</comment>
<feature type="signal peptide" evidence="5">
    <location>
        <begin position="1"/>
        <end position="21"/>
    </location>
</feature>
<dbReference type="GO" id="GO:0020037">
    <property type="term" value="F:heme binding"/>
    <property type="evidence" value="ECO:0007669"/>
    <property type="project" value="InterPro"/>
</dbReference>
<keyword evidence="8" id="KW-1185">Reference proteome</keyword>
<dbReference type="InterPro" id="IPR036909">
    <property type="entry name" value="Cyt_c-like_dom_sf"/>
</dbReference>
<organism evidence="7 8">
    <name type="scientific">Sphingomonas lycopersici</name>
    <dbReference type="NCBI Taxonomy" id="2951807"/>
    <lineage>
        <taxon>Bacteria</taxon>
        <taxon>Pseudomonadati</taxon>
        <taxon>Pseudomonadota</taxon>
        <taxon>Alphaproteobacteria</taxon>
        <taxon>Sphingomonadales</taxon>
        <taxon>Sphingomonadaceae</taxon>
        <taxon>Sphingomonas</taxon>
    </lineage>
</organism>
<evidence type="ECO:0000256" key="3">
    <source>
        <dbReference type="ARBA" id="ARBA00023004"/>
    </source>
</evidence>
<protein>
    <submittedName>
        <fullName evidence="7">Cytochrome c</fullName>
    </submittedName>
</protein>
<dbReference type="RefSeq" id="WP_265267934.1">
    <property type="nucleotide sequence ID" value="NZ_JANFAV010000002.1"/>
</dbReference>
<keyword evidence="3 4" id="KW-0408">Iron</keyword>
<dbReference type="InterPro" id="IPR009056">
    <property type="entry name" value="Cyt_c-like_dom"/>
</dbReference>
<dbReference type="GO" id="GO:0009055">
    <property type="term" value="F:electron transfer activity"/>
    <property type="evidence" value="ECO:0007669"/>
    <property type="project" value="InterPro"/>
</dbReference>
<dbReference type="GO" id="GO:0046872">
    <property type="term" value="F:metal ion binding"/>
    <property type="evidence" value="ECO:0007669"/>
    <property type="project" value="UniProtKB-KW"/>
</dbReference>
<keyword evidence="1 4" id="KW-0349">Heme</keyword>
<accession>A0AA41Z5G3</accession>
<dbReference type="Proteomes" id="UP001165565">
    <property type="component" value="Unassembled WGS sequence"/>
</dbReference>
<dbReference type="Gene3D" id="1.10.760.10">
    <property type="entry name" value="Cytochrome c-like domain"/>
    <property type="match status" value="1"/>
</dbReference>